<dbReference type="RefSeq" id="WP_289162315.1">
    <property type="nucleotide sequence ID" value="NZ_JASZZN010000003.1"/>
</dbReference>
<dbReference type="NCBIfam" id="NF045672">
    <property type="entry name" value="MCP_gp7_epsi_15"/>
    <property type="match status" value="1"/>
</dbReference>
<evidence type="ECO:0008006" key="3">
    <source>
        <dbReference type="Google" id="ProtNLM"/>
    </source>
</evidence>
<dbReference type="Pfam" id="PF20911">
    <property type="entry name" value="GP7"/>
    <property type="match status" value="1"/>
</dbReference>
<name>A0ABT7PDS3_9BACT</name>
<comment type="caution">
    <text evidence="1">The sequence shown here is derived from an EMBL/GenBank/DDBJ whole genome shotgun (WGS) entry which is preliminary data.</text>
</comment>
<keyword evidence="2" id="KW-1185">Reference proteome</keyword>
<dbReference type="EMBL" id="JASZZN010000003">
    <property type="protein sequence ID" value="MDM4014631.1"/>
    <property type="molecule type" value="Genomic_DNA"/>
</dbReference>
<gene>
    <name evidence="1" type="ORF">QTN89_04255</name>
</gene>
<accession>A0ABT7PDS3</accession>
<evidence type="ECO:0000313" key="2">
    <source>
        <dbReference type="Proteomes" id="UP001239462"/>
    </source>
</evidence>
<evidence type="ECO:0000313" key="1">
    <source>
        <dbReference type="EMBL" id="MDM4014631.1"/>
    </source>
</evidence>
<protein>
    <recommendedName>
        <fullName evidence="3">Major capsid protein</fullName>
    </recommendedName>
</protein>
<proteinExistence type="predicted"/>
<organism evidence="1 2">
    <name type="scientific">Roseiconus lacunae</name>
    <dbReference type="NCBI Taxonomy" id="2605694"/>
    <lineage>
        <taxon>Bacteria</taxon>
        <taxon>Pseudomonadati</taxon>
        <taxon>Planctomycetota</taxon>
        <taxon>Planctomycetia</taxon>
        <taxon>Pirellulales</taxon>
        <taxon>Pirellulaceae</taxon>
        <taxon>Roseiconus</taxon>
    </lineage>
</organism>
<sequence>MANSFVTTTELLQLGDGNISDIEVSELLEDAPLVAALSAIEASHDTNHEWLKKTAAPATGFRSINDGRENKKATYAKVVKALKLFDASFSIDMGLLKSKSGEALRTREAKDHLMAAFADLEKQIIYGNAQDASGFSGLADEATVDDKDDVMVVDAGGSVANTGSSVWAIRAGESAVSVVYGAGGQVDIGEEYPTVLEGSTTGVFDAMRTPILFWGGLQITTTLDVARICNLTGEGGAGLTDNLLSDLYALFPAGRKPNLFVMSGRSQKQLQQSRTATNATGAEAPFPTEAHNVPIIVTDQVSDTEALLTDAA</sequence>
<dbReference type="InterPro" id="IPR048813">
    <property type="entry name" value="GP7-like"/>
</dbReference>
<reference evidence="1 2" key="1">
    <citation type="submission" date="2023-06" db="EMBL/GenBank/DDBJ databases">
        <title>Roseiconus lacunae JC819 isolated from Gulf of Mannar region, Tamil Nadu.</title>
        <authorList>
            <person name="Pk S."/>
            <person name="Ch S."/>
            <person name="Ch V.R."/>
        </authorList>
    </citation>
    <scope>NUCLEOTIDE SEQUENCE [LARGE SCALE GENOMIC DNA]</scope>
    <source>
        <strain evidence="1 2">JC819</strain>
    </source>
</reference>
<dbReference type="Proteomes" id="UP001239462">
    <property type="component" value="Unassembled WGS sequence"/>
</dbReference>